<evidence type="ECO:0000259" key="4">
    <source>
        <dbReference type="SMART" id="SM00322"/>
    </source>
</evidence>
<sequence>MDVDGRLSSSVKRSHPPNDDESAERSERQSKRKVLSADSAPPETEYRILCPAERIGNLIGKGGSIIKSLRQECRSKIRVEDPIPGSDERVIYICSASKEKHRDEGAEVHSLCPAQEALFRVHSRIVEIGAMDDDEDEPPRPVTARLLVPNVQIGCVIGKGGKIIEQMRREIGAQIRVLPKEQMPPWVSNSEEIVQLSGDPALVRKALKAVSSRLYENPPRDRAVGASVEGFYMPQGHMPTVAYGPLYSSGSFMHQGAPLITPMNMGGSLMGVGAFYGAAGYGNAWSTVAFPSSYGASGGGDVGGFEDVGKEELVLRMLCPKDKVGSLIGKGGSIIQKMREDTGAHIRVGDPMPNADERVVEITSSEFAESLSSSGVEAALQVHNRLMEMMSDKETCIARLLVPANQIGCILGKGGSIITEIRKSTHANIRIPSKEELPKCASENDELVQITGDETTVMEALSEVLNRLRSNALRGGNPAQQKANAPVPGVTYPGGPLPVAYGMRYGKGSYGGFYPVSNMNYQGIRYGGSFGQEQGIPVTKRESKRR</sequence>
<dbReference type="InterPro" id="IPR036612">
    <property type="entry name" value="KH_dom_type_1_sf"/>
</dbReference>
<evidence type="ECO:0000313" key="5">
    <source>
        <dbReference type="EMBL" id="KAH7298105.1"/>
    </source>
</evidence>
<dbReference type="EMBL" id="CM035430">
    <property type="protein sequence ID" value="KAH7298106.1"/>
    <property type="molecule type" value="Genomic_DNA"/>
</dbReference>
<dbReference type="InterPro" id="IPR004087">
    <property type="entry name" value="KH_dom"/>
</dbReference>
<reference evidence="5" key="1">
    <citation type="submission" date="2021-08" db="EMBL/GenBank/DDBJ databases">
        <title>WGS assembly of Ceratopteris richardii.</title>
        <authorList>
            <person name="Marchant D.B."/>
            <person name="Chen G."/>
            <person name="Jenkins J."/>
            <person name="Shu S."/>
            <person name="Leebens-Mack J."/>
            <person name="Grimwood J."/>
            <person name="Schmutz J."/>
            <person name="Soltis P."/>
            <person name="Soltis D."/>
            <person name="Chen Z.-H."/>
        </authorList>
    </citation>
    <scope>NUCLEOTIDE SEQUENCE</scope>
    <source>
        <strain evidence="5">Whitten #5841</strain>
        <tissue evidence="5">Leaf</tissue>
    </source>
</reference>
<feature type="domain" description="K Homology" evidence="4">
    <location>
        <begin position="42"/>
        <end position="113"/>
    </location>
</feature>
<dbReference type="PANTHER" id="PTHR10288">
    <property type="entry name" value="KH DOMAIN CONTAINING RNA BINDING PROTEIN"/>
    <property type="match status" value="1"/>
</dbReference>
<evidence type="ECO:0000256" key="1">
    <source>
        <dbReference type="ARBA" id="ARBA00022737"/>
    </source>
</evidence>
<feature type="region of interest" description="Disordered" evidence="3">
    <location>
        <begin position="1"/>
        <end position="39"/>
    </location>
</feature>
<keyword evidence="6" id="KW-1185">Reference proteome</keyword>
<dbReference type="AlphaFoldDB" id="A0A8T2RRB8"/>
<feature type="domain" description="K Homology" evidence="4">
    <location>
        <begin position="140"/>
        <end position="215"/>
    </location>
</feature>
<dbReference type="EMBL" id="CM035430">
    <property type="protein sequence ID" value="KAH7298109.1"/>
    <property type="molecule type" value="Genomic_DNA"/>
</dbReference>
<dbReference type="InterPro" id="IPR004088">
    <property type="entry name" value="KH_dom_type_1"/>
</dbReference>
<keyword evidence="1" id="KW-0677">Repeat</keyword>
<dbReference type="PROSITE" id="PS50084">
    <property type="entry name" value="KH_TYPE_1"/>
    <property type="match status" value="4"/>
</dbReference>
<dbReference type="EMBL" id="CM035430">
    <property type="protein sequence ID" value="KAH7298110.1"/>
    <property type="molecule type" value="Genomic_DNA"/>
</dbReference>
<dbReference type="Pfam" id="PF00013">
    <property type="entry name" value="KH_1"/>
    <property type="match status" value="4"/>
</dbReference>
<accession>A0A8T2RRB8</accession>
<dbReference type="OrthoDB" id="442947at2759"/>
<dbReference type="EMBL" id="CM035430">
    <property type="protein sequence ID" value="KAH7298105.1"/>
    <property type="molecule type" value="Genomic_DNA"/>
</dbReference>
<dbReference type="Gene3D" id="3.30.310.210">
    <property type="match status" value="1"/>
</dbReference>
<gene>
    <name evidence="5" type="ORF">KP509_25G027100</name>
</gene>
<organism evidence="5 6">
    <name type="scientific">Ceratopteris richardii</name>
    <name type="common">Triangle waterfern</name>
    <dbReference type="NCBI Taxonomy" id="49495"/>
    <lineage>
        <taxon>Eukaryota</taxon>
        <taxon>Viridiplantae</taxon>
        <taxon>Streptophyta</taxon>
        <taxon>Embryophyta</taxon>
        <taxon>Tracheophyta</taxon>
        <taxon>Polypodiopsida</taxon>
        <taxon>Polypodiidae</taxon>
        <taxon>Polypodiales</taxon>
        <taxon>Pteridineae</taxon>
        <taxon>Pteridaceae</taxon>
        <taxon>Parkerioideae</taxon>
        <taxon>Ceratopteris</taxon>
    </lineage>
</organism>
<dbReference type="SUPFAM" id="SSF54791">
    <property type="entry name" value="Eukaryotic type KH-domain (KH-domain type I)"/>
    <property type="match status" value="4"/>
</dbReference>
<protein>
    <recommendedName>
        <fullName evidence="4">K Homology domain-containing protein</fullName>
    </recommendedName>
</protein>
<dbReference type="GO" id="GO:0003723">
    <property type="term" value="F:RNA binding"/>
    <property type="evidence" value="ECO:0007669"/>
    <property type="project" value="UniProtKB-UniRule"/>
</dbReference>
<evidence type="ECO:0000256" key="2">
    <source>
        <dbReference type="PROSITE-ProRule" id="PRU00117"/>
    </source>
</evidence>
<proteinExistence type="predicted"/>
<dbReference type="CDD" id="cd22460">
    <property type="entry name" value="KH-I_PEPPER_rpt2_like"/>
    <property type="match status" value="2"/>
</dbReference>
<dbReference type="EMBL" id="CM035430">
    <property type="protein sequence ID" value="KAH7298108.1"/>
    <property type="molecule type" value="Genomic_DNA"/>
</dbReference>
<dbReference type="Gene3D" id="3.30.1370.10">
    <property type="entry name" value="K Homology domain, type 1"/>
    <property type="match status" value="2"/>
</dbReference>
<evidence type="ECO:0000256" key="3">
    <source>
        <dbReference type="SAM" id="MobiDB-lite"/>
    </source>
</evidence>
<comment type="caution">
    <text evidence="5">The sequence shown here is derived from an EMBL/GenBank/DDBJ whole genome shotgun (WGS) entry which is preliminary data.</text>
</comment>
<dbReference type="SMART" id="SM00322">
    <property type="entry name" value="KH"/>
    <property type="match status" value="4"/>
</dbReference>
<dbReference type="OMA" id="YEARRNE"/>
<feature type="domain" description="K Homology" evidence="4">
    <location>
        <begin position="394"/>
        <end position="469"/>
    </location>
</feature>
<name>A0A8T2RRB8_CERRI</name>
<dbReference type="Proteomes" id="UP000825935">
    <property type="component" value="Chromosome 25"/>
</dbReference>
<dbReference type="EMBL" id="CM035430">
    <property type="protein sequence ID" value="KAH7298107.1"/>
    <property type="molecule type" value="Genomic_DNA"/>
</dbReference>
<evidence type="ECO:0000313" key="6">
    <source>
        <dbReference type="Proteomes" id="UP000825935"/>
    </source>
</evidence>
<dbReference type="CDD" id="cd22459">
    <property type="entry name" value="KH-I_PEPPER_rpt1_like"/>
    <property type="match status" value="2"/>
</dbReference>
<feature type="domain" description="K Homology" evidence="4">
    <location>
        <begin position="311"/>
        <end position="391"/>
    </location>
</feature>
<keyword evidence="2" id="KW-0694">RNA-binding</keyword>